<dbReference type="GO" id="GO:0005869">
    <property type="term" value="C:dynactin complex"/>
    <property type="evidence" value="ECO:0007669"/>
    <property type="project" value="InterPro"/>
</dbReference>
<evidence type="ECO:0000313" key="15">
    <source>
        <dbReference type="EMBL" id="PLW17352.1"/>
    </source>
</evidence>
<feature type="region of interest" description="Disordered" evidence="14">
    <location>
        <begin position="501"/>
        <end position="521"/>
    </location>
</feature>
<evidence type="ECO:0000256" key="4">
    <source>
        <dbReference type="ARBA" id="ARBA00022490"/>
    </source>
</evidence>
<keyword evidence="10" id="KW-0206">Cytoskeleton</keyword>
<evidence type="ECO:0000256" key="6">
    <source>
        <dbReference type="ARBA" id="ARBA00022553"/>
    </source>
</evidence>
<comment type="subcellular location">
    <subcellularLocation>
        <location evidence="1">Cytoplasm</location>
        <location evidence="1">Cytoskeleton</location>
        <location evidence="1">Microtubule organizing center</location>
        <location evidence="1">Centrosome</location>
    </subcellularLocation>
    <subcellularLocation>
        <location evidence="2">Cytoplasm</location>
        <location evidence="2">Cytoskeleton</location>
        <location evidence="2">Stress fiber</location>
    </subcellularLocation>
    <subcellularLocation>
        <location evidence="3">Cytoplasm</location>
        <location evidence="3">Myofibril</location>
    </subcellularLocation>
</comment>
<evidence type="ECO:0000256" key="12">
    <source>
        <dbReference type="ARBA" id="ARBA00034864"/>
    </source>
</evidence>
<evidence type="ECO:0000256" key="2">
    <source>
        <dbReference type="ARBA" id="ARBA00004529"/>
    </source>
</evidence>
<keyword evidence="6" id="KW-0597">Phosphoprotein</keyword>
<dbReference type="EMBL" id="PGCJ01000851">
    <property type="protein sequence ID" value="PLW17352.1"/>
    <property type="molecule type" value="Genomic_DNA"/>
</dbReference>
<evidence type="ECO:0000256" key="3">
    <source>
        <dbReference type="ARBA" id="ARBA00004657"/>
    </source>
</evidence>
<evidence type="ECO:0000256" key="13">
    <source>
        <dbReference type="ARBA" id="ARBA00093507"/>
    </source>
</evidence>
<dbReference type="InterPro" id="IPR008603">
    <property type="entry name" value="DCTN4"/>
</dbReference>
<accession>A0A2N5SVU4</accession>
<keyword evidence="16" id="KW-1185">Reference proteome</keyword>
<comment type="subunit">
    <text evidence="13">Subunit of dynactin, a multiprotein complex part of a tripartite complex with dynein and a adapter, such as BICDL1, BICD2 or HOOK3. The dynactin complex is built around ACTR1A/ACTB filament and consists of an actin-related filament composed of a shoulder domain, a pointed end and a barbed end. Its length is defined by its flexible shoulder domain. The soulder is composed of 2 DCTN1 subunits, 4 DCTN2 and 2 DCTN3. The 4 DCNT2 (via N-terminus) bind the ACTR1A filament and act as molecular rulers to determine the length. The pointed end is important for binding dynein-dynactin cargo adapters. Consists of 4 subunits: ACTR10, DCNT4, DCTN5 and DCTN6. The barbed end is composed of a CAPZA1:CAPZB heterodimers, which binds ACTR1A/ACTB filament and dynactin and stabilizes dynactin. Interacts with ATP7B, but not ATP7A, in a copper-dependent manner. Interacts with ANK2; this interaction is required for localization at costameres. Interacts with N4BP2L1.</text>
</comment>
<keyword evidence="9" id="KW-0175">Coiled coil</keyword>
<proteinExistence type="inferred from homology"/>
<evidence type="ECO:0000256" key="10">
    <source>
        <dbReference type="ARBA" id="ARBA00023212"/>
    </source>
</evidence>
<reference evidence="15 16" key="1">
    <citation type="submission" date="2017-11" db="EMBL/GenBank/DDBJ databases">
        <title>De novo assembly and phasing of dikaryotic genomes from two isolates of Puccinia coronata f. sp. avenae, the causal agent of oat crown rust.</title>
        <authorList>
            <person name="Miller M.E."/>
            <person name="Zhang Y."/>
            <person name="Omidvar V."/>
            <person name="Sperschneider J."/>
            <person name="Schwessinger B."/>
            <person name="Raley C."/>
            <person name="Palmer J.M."/>
            <person name="Garnica D."/>
            <person name="Upadhyaya N."/>
            <person name="Rathjen J."/>
            <person name="Taylor J.M."/>
            <person name="Park R.F."/>
            <person name="Dodds P.N."/>
            <person name="Hirsch C.D."/>
            <person name="Kianian S.F."/>
            <person name="Figueroa M."/>
        </authorList>
    </citation>
    <scope>NUCLEOTIDE SEQUENCE [LARGE SCALE GENOMIC DNA]</scope>
    <source>
        <strain evidence="15">12NC29</strain>
    </source>
</reference>
<feature type="region of interest" description="Disordered" evidence="14">
    <location>
        <begin position="180"/>
        <end position="201"/>
    </location>
</feature>
<evidence type="ECO:0000313" key="16">
    <source>
        <dbReference type="Proteomes" id="UP000235388"/>
    </source>
</evidence>
<keyword evidence="7" id="KW-0832">Ubl conjugation</keyword>
<keyword evidence="5" id="KW-1017">Isopeptide bond</keyword>
<dbReference type="Pfam" id="PF05502">
    <property type="entry name" value="Dynactin_p62"/>
    <property type="match status" value="2"/>
</dbReference>
<dbReference type="AlphaFoldDB" id="A0A2N5SVU4"/>
<dbReference type="PANTHER" id="PTHR13034">
    <property type="entry name" value="DYNACTIN P62 SUBUNIT"/>
    <property type="match status" value="1"/>
</dbReference>
<evidence type="ECO:0000256" key="7">
    <source>
        <dbReference type="ARBA" id="ARBA00022843"/>
    </source>
</evidence>
<dbReference type="GO" id="GO:0001725">
    <property type="term" value="C:stress fiber"/>
    <property type="evidence" value="ECO:0007669"/>
    <property type="project" value="UniProtKB-SubCell"/>
</dbReference>
<feature type="region of interest" description="Disordered" evidence="14">
    <location>
        <begin position="587"/>
        <end position="634"/>
    </location>
</feature>
<comment type="similarity">
    <text evidence="11">Belongs to the dynactin subunit 4 family.</text>
</comment>
<dbReference type="PANTHER" id="PTHR13034:SF2">
    <property type="entry name" value="DYNACTIN SUBUNIT 4"/>
    <property type="match status" value="1"/>
</dbReference>
<name>A0A2N5SVU4_9BASI</name>
<evidence type="ECO:0000256" key="14">
    <source>
        <dbReference type="SAM" id="MobiDB-lite"/>
    </source>
</evidence>
<evidence type="ECO:0000256" key="11">
    <source>
        <dbReference type="ARBA" id="ARBA00034776"/>
    </source>
</evidence>
<dbReference type="Proteomes" id="UP000235388">
    <property type="component" value="Unassembled WGS sequence"/>
</dbReference>
<evidence type="ECO:0000256" key="1">
    <source>
        <dbReference type="ARBA" id="ARBA00004300"/>
    </source>
</evidence>
<dbReference type="STRING" id="200324.A0A2N5SVU4"/>
<gene>
    <name evidence="15" type="ORF">PCANC_14072</name>
</gene>
<protein>
    <recommendedName>
        <fullName evidence="12">Dynactin subunit 4</fullName>
    </recommendedName>
</protein>
<comment type="caution">
    <text evidence="15">The sequence shown here is derived from an EMBL/GenBank/DDBJ whole genome shotgun (WGS) entry which is preliminary data.</text>
</comment>
<sequence>MASSVHYLCPHTTPLAAVPPHFRQPAAAILGIHYHPLSSLLFCEECDAVRCEQCVSCELNCYYCPNCLFEVPAANIRSQKNRCARNCFLCPQCQHTLSAVATDPPSSSYGDDPKAPQASLGEPPFFLACSFCRWDSKQVGISFEKPTLIAQQLHQADSSPSELLEFDRLKEHFEGYLKSQSLPPSSSAPIHGHRSAGNLNSGSPAHLAASLALSKEVPTVSRYGTQLGLSTSVFKLRSNHSLLSNSSVVLPANLNPDGTWKEDIPIYESLFSPGMAKKSSLKNDADRLAFYSHGDHTEPQDDGTNGGNLLIEQLTPIEKKWDEAWDHLDRVRDLKPSRVPLRSKRTKRCPTCQHILIKPEQKAQSIRFKIKLIASNYLPLIELYRKRIATSTKLGTDRLTSGISAARKSAAASRTGTTAASNPLLGRVGEVPDEVIRPDRKYQFEMTFVNPLYEPINVRLTISPPAPIPSNVPGEPDQIPYSVHLLASEFTIAAFAEVWESDDEDEAEGGANEDNNEQKETDEAVALKRNRLSTFGLADSARRRTLPTNVVTKKANRTTILVEAKTNKQFVGTLQADMLVTFTYQSDDLNDEPEESPTRPGPASSYTKGGGHQSEEFHGAAEGDEGPENQKSFTFWTKLTFGEVVPLSTLQPPAQPATVPSSASVRPPQPSNQPAPTTGSTSEPKK</sequence>
<feature type="compositionally biased region" description="Polar residues" evidence="14">
    <location>
        <begin position="648"/>
        <end position="664"/>
    </location>
</feature>
<keyword evidence="8" id="KW-0007">Acetylation</keyword>
<keyword evidence="4" id="KW-0963">Cytoplasm</keyword>
<dbReference type="OrthoDB" id="283815at2759"/>
<organism evidence="15 16">
    <name type="scientific">Puccinia coronata f. sp. avenae</name>
    <dbReference type="NCBI Taxonomy" id="200324"/>
    <lineage>
        <taxon>Eukaryota</taxon>
        <taxon>Fungi</taxon>
        <taxon>Dikarya</taxon>
        <taxon>Basidiomycota</taxon>
        <taxon>Pucciniomycotina</taxon>
        <taxon>Pucciniomycetes</taxon>
        <taxon>Pucciniales</taxon>
        <taxon>Pucciniaceae</taxon>
        <taxon>Puccinia</taxon>
    </lineage>
</organism>
<evidence type="ECO:0000256" key="5">
    <source>
        <dbReference type="ARBA" id="ARBA00022499"/>
    </source>
</evidence>
<feature type="compositionally biased region" description="Polar residues" evidence="14">
    <location>
        <begin position="674"/>
        <end position="686"/>
    </location>
</feature>
<evidence type="ECO:0000256" key="8">
    <source>
        <dbReference type="ARBA" id="ARBA00022990"/>
    </source>
</evidence>
<evidence type="ECO:0000256" key="9">
    <source>
        <dbReference type="ARBA" id="ARBA00023054"/>
    </source>
</evidence>
<feature type="region of interest" description="Disordered" evidence="14">
    <location>
        <begin position="647"/>
        <end position="686"/>
    </location>
</feature>